<feature type="transmembrane region" description="Helical" evidence="1">
    <location>
        <begin position="166"/>
        <end position="184"/>
    </location>
</feature>
<dbReference type="RefSeq" id="WP_073479694.1">
    <property type="nucleotide sequence ID" value="NZ_FQVN01000001.1"/>
</dbReference>
<dbReference type="AlphaFoldDB" id="A0A1M4UU87"/>
<gene>
    <name evidence="2" type="ORF">SAMN05444320_101546</name>
</gene>
<dbReference type="Proteomes" id="UP000184501">
    <property type="component" value="Unassembled WGS sequence"/>
</dbReference>
<reference evidence="2 3" key="1">
    <citation type="submission" date="2016-11" db="EMBL/GenBank/DDBJ databases">
        <authorList>
            <person name="Jaros S."/>
            <person name="Januszkiewicz K."/>
            <person name="Wedrychowicz H."/>
        </authorList>
    </citation>
    <scope>NUCLEOTIDE SEQUENCE [LARGE SCALE GENOMIC DNA]</scope>
    <source>
        <strain evidence="2 3">DSM 44523</strain>
    </source>
</reference>
<sequence>MSLLAVERIKLLSTRSPWWCALVALALTTGFAALVSATLSDASGLTVALTQTGSNFGLMVVMVMAALAITTEYRFGTIRSTFQAVPNRSLVLLTKTTVVALLAGVIGELAAFGSWGVAKLVQPASDLGLDSAAEWRQVAGTGLIYALAAVVAVAVGTLVRHSAGAITLVLIWSLLVEKMVMLIPKVGGDIYRWMPFNMAGHFQSSGLSSGGDGTNPAGDMPLGPWASLGYFAAFAAVVMTVALVVTHRRDV</sequence>
<proteinExistence type="predicted"/>
<dbReference type="OrthoDB" id="4336046at2"/>
<keyword evidence="1" id="KW-0812">Transmembrane</keyword>
<name>A0A1M4UU87_STRHI</name>
<dbReference type="EMBL" id="FQVN01000001">
    <property type="protein sequence ID" value="SHE60286.1"/>
    <property type="molecule type" value="Genomic_DNA"/>
</dbReference>
<accession>A0A1M4UU87</accession>
<feature type="transmembrane region" description="Helical" evidence="1">
    <location>
        <begin position="225"/>
        <end position="245"/>
    </location>
</feature>
<evidence type="ECO:0000313" key="2">
    <source>
        <dbReference type="EMBL" id="SHE60286.1"/>
    </source>
</evidence>
<protein>
    <submittedName>
        <fullName evidence="2">ABC-2 type transport system permease protein</fullName>
    </submittedName>
</protein>
<feature type="transmembrane region" description="Helical" evidence="1">
    <location>
        <begin position="56"/>
        <end position="75"/>
    </location>
</feature>
<evidence type="ECO:0000313" key="3">
    <source>
        <dbReference type="Proteomes" id="UP000184501"/>
    </source>
</evidence>
<keyword evidence="3" id="KW-1185">Reference proteome</keyword>
<organism evidence="2 3">
    <name type="scientific">Streptoalloteichus hindustanus</name>
    <dbReference type="NCBI Taxonomy" id="2017"/>
    <lineage>
        <taxon>Bacteria</taxon>
        <taxon>Bacillati</taxon>
        <taxon>Actinomycetota</taxon>
        <taxon>Actinomycetes</taxon>
        <taxon>Pseudonocardiales</taxon>
        <taxon>Pseudonocardiaceae</taxon>
        <taxon>Streptoalloteichus</taxon>
    </lineage>
</organism>
<dbReference type="STRING" id="2017.SAMN05444320_101546"/>
<feature type="transmembrane region" description="Helical" evidence="1">
    <location>
        <begin position="96"/>
        <end position="118"/>
    </location>
</feature>
<feature type="transmembrane region" description="Helical" evidence="1">
    <location>
        <begin position="138"/>
        <end position="159"/>
    </location>
</feature>
<keyword evidence="1" id="KW-0472">Membrane</keyword>
<keyword evidence="1" id="KW-1133">Transmembrane helix</keyword>
<evidence type="ECO:0000256" key="1">
    <source>
        <dbReference type="SAM" id="Phobius"/>
    </source>
</evidence>